<dbReference type="Proteomes" id="UP000250222">
    <property type="component" value="Unassembled WGS sequence"/>
</dbReference>
<dbReference type="RefSeq" id="WP_110853755.1">
    <property type="nucleotide sequence ID" value="NZ_QKLZ01000019.1"/>
</dbReference>
<gene>
    <name evidence="3" type="ORF">SAMN05216184_1194</name>
</gene>
<evidence type="ECO:0000256" key="1">
    <source>
        <dbReference type="SAM" id="Coils"/>
    </source>
</evidence>
<sequence>MARVPTPEEALERARRAQEQRLKAIQSLADARQRIVDVREETERERAELETRIAGRISDAERGDVRAYNAALTAGWSATELRKIGFPEPEKKKRAARARRRTTTATETNGTTSQPATENSTHITGGTDHEPVTS</sequence>
<evidence type="ECO:0000313" key="4">
    <source>
        <dbReference type="Proteomes" id="UP000250222"/>
    </source>
</evidence>
<feature type="coiled-coil region" evidence="1">
    <location>
        <begin position="8"/>
        <end position="52"/>
    </location>
</feature>
<feature type="region of interest" description="Disordered" evidence="2">
    <location>
        <begin position="87"/>
        <end position="134"/>
    </location>
</feature>
<feature type="compositionally biased region" description="Polar residues" evidence="2">
    <location>
        <begin position="107"/>
        <end position="124"/>
    </location>
</feature>
<dbReference type="AlphaFoldDB" id="A0A2Y9AWF3"/>
<organism evidence="3 4">
    <name type="scientific">Georgenia satyanarayanai</name>
    <dbReference type="NCBI Taxonomy" id="860221"/>
    <lineage>
        <taxon>Bacteria</taxon>
        <taxon>Bacillati</taxon>
        <taxon>Actinomycetota</taxon>
        <taxon>Actinomycetes</taxon>
        <taxon>Micrococcales</taxon>
        <taxon>Bogoriellaceae</taxon>
        <taxon>Georgenia</taxon>
    </lineage>
</organism>
<protein>
    <submittedName>
        <fullName evidence="3">Uncharacterized protein</fullName>
    </submittedName>
</protein>
<keyword evidence="1" id="KW-0175">Coiled coil</keyword>
<reference evidence="3 4" key="1">
    <citation type="submission" date="2016-10" db="EMBL/GenBank/DDBJ databases">
        <authorList>
            <person name="Cai Z."/>
        </authorList>
    </citation>
    <scope>NUCLEOTIDE SEQUENCE [LARGE SCALE GENOMIC DNA]</scope>
    <source>
        <strain evidence="3 4">CGMCC 1.10826</strain>
    </source>
</reference>
<dbReference type="EMBL" id="UETB01000019">
    <property type="protein sequence ID" value="SSA46867.1"/>
    <property type="molecule type" value="Genomic_DNA"/>
</dbReference>
<proteinExistence type="predicted"/>
<feature type="compositionally biased region" description="Basic residues" evidence="2">
    <location>
        <begin position="92"/>
        <end position="102"/>
    </location>
</feature>
<evidence type="ECO:0000313" key="3">
    <source>
        <dbReference type="EMBL" id="SSA46867.1"/>
    </source>
</evidence>
<name>A0A2Y9AWF3_9MICO</name>
<keyword evidence="4" id="KW-1185">Reference proteome</keyword>
<evidence type="ECO:0000256" key="2">
    <source>
        <dbReference type="SAM" id="MobiDB-lite"/>
    </source>
</evidence>
<accession>A0A2Y9AWF3</accession>
<dbReference type="OrthoDB" id="4882276at2"/>